<evidence type="ECO:0000313" key="2">
    <source>
        <dbReference type="Proteomes" id="UP000189739"/>
    </source>
</evidence>
<dbReference type="RefSeq" id="WP_078348731.1">
    <property type="nucleotide sequence ID" value="NZ_MBTF01000014.1"/>
</dbReference>
<dbReference type="AlphaFoldDB" id="A0A1S9PE43"/>
<organism evidence="1 2">
    <name type="scientific">Mucilaginibacter pedocola</name>
    <dbReference type="NCBI Taxonomy" id="1792845"/>
    <lineage>
        <taxon>Bacteria</taxon>
        <taxon>Pseudomonadati</taxon>
        <taxon>Bacteroidota</taxon>
        <taxon>Sphingobacteriia</taxon>
        <taxon>Sphingobacteriales</taxon>
        <taxon>Sphingobacteriaceae</taxon>
        <taxon>Mucilaginibacter</taxon>
    </lineage>
</organism>
<dbReference type="Pfam" id="PF07377">
    <property type="entry name" value="DUF1493"/>
    <property type="match status" value="1"/>
</dbReference>
<dbReference type="InterPro" id="IPR010862">
    <property type="entry name" value="DUF1493"/>
</dbReference>
<sequence>MEQLHPQLKHFIIEYCRKYKVQRVDLDDLSPNTSIDLDLDIFDIEIDLFIDEFAEHFKVDATRFTWYKYGYPTGSAKVNVLKMLFGYKRRWVKQLAERWYTPKLRVHTLQSAIQTGKLL</sequence>
<evidence type="ECO:0008006" key="3">
    <source>
        <dbReference type="Google" id="ProtNLM"/>
    </source>
</evidence>
<keyword evidence="2" id="KW-1185">Reference proteome</keyword>
<name>A0A1S9PE43_9SPHI</name>
<gene>
    <name evidence="1" type="ORF">BC343_28335</name>
</gene>
<comment type="caution">
    <text evidence="1">The sequence shown here is derived from an EMBL/GenBank/DDBJ whole genome shotgun (WGS) entry which is preliminary data.</text>
</comment>
<evidence type="ECO:0000313" key="1">
    <source>
        <dbReference type="EMBL" id="OOQ59234.1"/>
    </source>
</evidence>
<dbReference type="OrthoDB" id="796226at2"/>
<accession>A0A1S9PE43</accession>
<protein>
    <recommendedName>
        <fullName evidence="3">DUF1493 family protein</fullName>
    </recommendedName>
</protein>
<dbReference type="EMBL" id="MBTF01000014">
    <property type="protein sequence ID" value="OOQ59234.1"/>
    <property type="molecule type" value="Genomic_DNA"/>
</dbReference>
<proteinExistence type="predicted"/>
<dbReference type="Proteomes" id="UP000189739">
    <property type="component" value="Unassembled WGS sequence"/>
</dbReference>
<reference evidence="1 2" key="1">
    <citation type="submission" date="2016-07" db="EMBL/GenBank/DDBJ databases">
        <title>Genomic analysis of zinc-resistant bacterium Mucilaginibacter pedocola TBZ30.</title>
        <authorList>
            <person name="Huang J."/>
            <person name="Tang J."/>
        </authorList>
    </citation>
    <scope>NUCLEOTIDE SEQUENCE [LARGE SCALE GENOMIC DNA]</scope>
    <source>
        <strain evidence="1 2">TBZ30</strain>
    </source>
</reference>